<dbReference type="AlphaFoldDB" id="A0A445H6Z9"/>
<evidence type="ECO:0000256" key="1">
    <source>
        <dbReference type="SAM" id="Phobius"/>
    </source>
</evidence>
<reference evidence="2 3" key="1">
    <citation type="submission" date="2018-09" db="EMBL/GenBank/DDBJ databases">
        <title>A high-quality reference genome of wild soybean provides a powerful tool to mine soybean genomes.</title>
        <authorList>
            <person name="Xie M."/>
            <person name="Chung C.Y.L."/>
            <person name="Li M.-W."/>
            <person name="Wong F.-L."/>
            <person name="Chan T.-F."/>
            <person name="Lam H.-M."/>
        </authorList>
    </citation>
    <scope>NUCLEOTIDE SEQUENCE [LARGE SCALE GENOMIC DNA]</scope>
    <source>
        <strain evidence="3">cv. W05</strain>
        <tissue evidence="2">Hypocotyl of etiolated seedlings</tissue>
    </source>
</reference>
<proteinExistence type="predicted"/>
<sequence>MSPCLFLSPAFHSMEKELHVWMEAESRLDGSGGGGAIGTHRVPREGLWEIQKAVSASKPYAKVTRHFSPRCTTCSTSVTISSELFRRRNRSCTRDSSSLCPLDTMVSNQWRNTAEETNENGNIHVIYAEEEAAGTRLLIDGRTCLLQLESKYKEFERIPSSQIVDFPAKLLKGIVEADNQLEGTIPISSGSKPGLDMLLSTEHLAAIGGGSSLLVLLLLTGGCALWLKEKAEKAIQQNYLFDGEPLPTNKRYDAAKIFSHPDIVAEETCTNSWAAQAYVMEARLDKGRVLEVLVEVVQGDARNVLCDAVDRHRASALVLGSHS</sequence>
<keyword evidence="1" id="KW-1133">Transmembrane helix</keyword>
<organism evidence="2 3">
    <name type="scientific">Glycine soja</name>
    <name type="common">Wild soybean</name>
    <dbReference type="NCBI Taxonomy" id="3848"/>
    <lineage>
        <taxon>Eukaryota</taxon>
        <taxon>Viridiplantae</taxon>
        <taxon>Streptophyta</taxon>
        <taxon>Embryophyta</taxon>
        <taxon>Tracheophyta</taxon>
        <taxon>Spermatophyta</taxon>
        <taxon>Magnoliopsida</taxon>
        <taxon>eudicotyledons</taxon>
        <taxon>Gunneridae</taxon>
        <taxon>Pentapetalae</taxon>
        <taxon>rosids</taxon>
        <taxon>fabids</taxon>
        <taxon>Fabales</taxon>
        <taxon>Fabaceae</taxon>
        <taxon>Papilionoideae</taxon>
        <taxon>50 kb inversion clade</taxon>
        <taxon>NPAAA clade</taxon>
        <taxon>indigoferoid/millettioid clade</taxon>
        <taxon>Phaseoleae</taxon>
        <taxon>Glycine</taxon>
        <taxon>Glycine subgen. Soja</taxon>
    </lineage>
</organism>
<dbReference type="Proteomes" id="UP000289340">
    <property type="component" value="Chromosome 14"/>
</dbReference>
<keyword evidence="3" id="KW-1185">Reference proteome</keyword>
<evidence type="ECO:0000313" key="2">
    <source>
        <dbReference type="EMBL" id="RZB69464.1"/>
    </source>
</evidence>
<evidence type="ECO:0000313" key="3">
    <source>
        <dbReference type="Proteomes" id="UP000289340"/>
    </source>
</evidence>
<dbReference type="InterPro" id="IPR014729">
    <property type="entry name" value="Rossmann-like_a/b/a_fold"/>
</dbReference>
<feature type="transmembrane region" description="Helical" evidence="1">
    <location>
        <begin position="204"/>
        <end position="227"/>
    </location>
</feature>
<keyword evidence="1" id="KW-0812">Transmembrane</keyword>
<dbReference type="Gene3D" id="3.40.50.620">
    <property type="entry name" value="HUPs"/>
    <property type="match status" value="1"/>
</dbReference>
<accession>A0A445H6Z9</accession>
<dbReference type="EMBL" id="QZWG01000014">
    <property type="protein sequence ID" value="RZB69464.1"/>
    <property type="molecule type" value="Genomic_DNA"/>
</dbReference>
<name>A0A445H6Z9_GLYSO</name>
<gene>
    <name evidence="2" type="ORF">D0Y65_038998</name>
</gene>
<keyword evidence="1" id="KW-0472">Membrane</keyword>
<comment type="caution">
    <text evidence="2">The sequence shown here is derived from an EMBL/GenBank/DDBJ whole genome shotgun (WGS) entry which is preliminary data.</text>
</comment>
<protein>
    <submittedName>
        <fullName evidence="2">Uncharacterized protein</fullName>
    </submittedName>
</protein>